<keyword evidence="2" id="KW-0963">Cytoplasm</keyword>
<dbReference type="Proteomes" id="UP001307889">
    <property type="component" value="Chromosome 8"/>
</dbReference>
<dbReference type="InterPro" id="IPR015943">
    <property type="entry name" value="WD40/YVTN_repeat-like_dom_sf"/>
</dbReference>
<feature type="compositionally biased region" description="Polar residues" evidence="5">
    <location>
        <begin position="115"/>
        <end position="141"/>
    </location>
</feature>
<dbReference type="InterPro" id="IPR036322">
    <property type="entry name" value="WD40_repeat_dom_sf"/>
</dbReference>
<feature type="compositionally biased region" description="Acidic residues" evidence="5">
    <location>
        <begin position="1987"/>
        <end position="2001"/>
    </location>
</feature>
<feature type="region of interest" description="Disordered" evidence="5">
    <location>
        <begin position="1869"/>
        <end position="2043"/>
    </location>
</feature>
<evidence type="ECO:0000256" key="5">
    <source>
        <dbReference type="SAM" id="MobiDB-lite"/>
    </source>
</evidence>
<dbReference type="Gene3D" id="2.130.10.10">
    <property type="entry name" value="YVTN repeat-like/Quinoprotein amine dehydrogenase"/>
    <property type="match status" value="2"/>
</dbReference>
<dbReference type="InterPro" id="IPR001680">
    <property type="entry name" value="WD40_rpt"/>
</dbReference>
<accession>A0ABN7B099</accession>
<dbReference type="SUPFAM" id="SSF50978">
    <property type="entry name" value="WD40 repeat-like"/>
    <property type="match status" value="1"/>
</dbReference>
<evidence type="ECO:0000256" key="4">
    <source>
        <dbReference type="ARBA" id="ARBA00022737"/>
    </source>
</evidence>
<keyword evidence="3" id="KW-0853">WD repeat</keyword>
<feature type="compositionally biased region" description="Polar residues" evidence="5">
    <location>
        <begin position="479"/>
        <end position="490"/>
    </location>
</feature>
<feature type="compositionally biased region" description="Acidic residues" evidence="5">
    <location>
        <begin position="1954"/>
        <end position="1965"/>
    </location>
</feature>
<keyword evidence="4" id="KW-0677">Repeat</keyword>
<name>A0ABN7B099_9HEMI</name>
<feature type="compositionally biased region" description="Polar residues" evidence="5">
    <location>
        <begin position="1973"/>
        <end position="1984"/>
    </location>
</feature>
<evidence type="ECO:0000256" key="2">
    <source>
        <dbReference type="ARBA" id="ARBA00022490"/>
    </source>
</evidence>
<feature type="region of interest" description="Disordered" evidence="5">
    <location>
        <begin position="837"/>
        <end position="872"/>
    </location>
</feature>
<reference evidence="6 7" key="1">
    <citation type="submission" date="2023-09" db="EMBL/GenBank/DDBJ databases">
        <title>Nesidiocoris tenuis whole genome shotgun sequence.</title>
        <authorList>
            <person name="Shibata T."/>
            <person name="Shimoda M."/>
            <person name="Kobayashi T."/>
            <person name="Uehara T."/>
        </authorList>
    </citation>
    <scope>NUCLEOTIDE SEQUENCE [LARGE SCALE GENOMIC DNA]</scope>
    <source>
        <strain evidence="6 7">Japan</strain>
    </source>
</reference>
<organism evidence="6 7">
    <name type="scientific">Nesidiocoris tenuis</name>
    <dbReference type="NCBI Taxonomy" id="355587"/>
    <lineage>
        <taxon>Eukaryota</taxon>
        <taxon>Metazoa</taxon>
        <taxon>Ecdysozoa</taxon>
        <taxon>Arthropoda</taxon>
        <taxon>Hexapoda</taxon>
        <taxon>Insecta</taxon>
        <taxon>Pterygota</taxon>
        <taxon>Neoptera</taxon>
        <taxon>Paraneoptera</taxon>
        <taxon>Hemiptera</taxon>
        <taxon>Heteroptera</taxon>
        <taxon>Panheteroptera</taxon>
        <taxon>Cimicomorpha</taxon>
        <taxon>Miridae</taxon>
        <taxon>Dicyphina</taxon>
        <taxon>Nesidiocoris</taxon>
    </lineage>
</organism>
<feature type="compositionally biased region" description="Polar residues" evidence="5">
    <location>
        <begin position="1930"/>
        <end position="1942"/>
    </location>
</feature>
<comment type="subcellular location">
    <subcellularLocation>
        <location evidence="1">Cytoplasm</location>
    </subcellularLocation>
</comment>
<sequence length="2043" mass="233311">MVRPLKSKRCLQSVRNLKESIQSEIDCLEKIYEVCLAKMKENDPNFLPPVSATTCCDKLANNNVSTCHKEVQVSIQDVILPDLLEEERIPPNTASVVIDPEISLSAETAADIRNSNNGHGVQNGHQASQNGLQSCSLSNGIDSKKRETTSAPQIIKIEDSSSEESNHSLERVKTEKVVHKMIGPSGSGGVGTQESHYSKTMLHYVVLENLPPQTTVDDVVNELFDDLLGIKSHEMTGITVHNLKTESYAQIYFQDFRHVQRILAFNGAKREVPYVVNIHLPDDVQKLLNIQFSEDGLSLDRPWKSVPKSLILENIKKRKMKSPFFPFADNIKMLRDPDVLIGLDTSNLKNLSNYWICVSQEGRTAVLEELKALHKRIMDHIDKSFTRQPSMWESSVEELNLGSGKSVDNRPLITCEWVGKKIDRMNGNRPLNFSNLDAGSKPHTSCSITDSTQTKYQLVKAVVIHTDSQAAPETRDNEAQTTPEIPMNASTQFNPEIDAQEKEERIQNQAQPAESELATEIKRQYDKIMPALTYNSAYDLYKNDFEDLAKGGQKANVVFGSNYKHYMTLVSTMCDRNKHITCTAWHPGLCGVVAVAYGENVIFKNNELISDSDDSDYEVKPSKPEEYVPKINPYLQANEIAEATLWKEASCELLERYDKKEDDSSFKLGMITLAYLNQAQKIRDVEIRLEKKLEECKPEMDEMDFVIDYDYSSLLYDESSYDCQEDLLYKFRLDEYSNVPPDLDAPDESTIQKFEDKLTPYQQKDKISMPHESKTFNIVWDSAHWNMGFALREEAFIIHRRTFVDAIEEVGPLLEMPKPKTFCPFLRVKRPEYRMTKTSNKSRKTRIKRSSRSTINLQRGSEETDPKKKKPDKQLYIEITDDEDMEISEREYSLVETGPTNFVYIWSISNDLVPLLKCVSPYEVSALNFCPHNGDILVAGTVSGQIVLWDLQGRLLSKEPEEPSHFERHAWKELKRNTTWYRELKVPGRLKETAVSAMVGAHFSKVISIQWVHPQLKFEEGHFINFNAENDLAASYSMQFLSTSVNGDIKCWDLKGEPLPKSEYMFAERTIARKMKNAKPELLTASVSKYAEYHNRWVPYYNLNEPVFEGGKGAKCQTSLLASSVQFQSSRLTYEREDFMEQRPNEKMSDIVKYNFKQLPQEEVTASQTAFMGNMFGVVAMLSWTGQPLNSKAGAEQVDFEVLQMSVMEAVHDGPILGVLRHPFISDVALSVGGHIFAIWNYKEMTTPIMWKRYYGKQITCCSWSPLKPSLFRIGLTDGTVEIWDLILQSHEPKVVIPAAGSSITGFTSHTLPLPNGLLGVLDENSSVLFYNIPWIYQSWRKHELDSLREMLAREPARKYELKKWGEKWRETHVRLNKFGGFVEMGKAQPSINDDDISTAAKKPRASADEDSILKIGGFEPRKNVLPRDCKAYYRELYKWYLRRRGPTTRLMDERDKKMYEEEEKTIIKELLKNKRIDMGQLHKTMMPLVHNENRLRAKEGRVIAMMAQADRIFKNAVAKIFNVVKYQVSYTSKESLTEHQEISKADDSFEVIENYFGESYETAEEKLIEKLAEIQFPQKKFQELVRERMQQRELFNDRRRFWDPEEKWMRIMARNLIEESGLICGQWQSHELNYEYRKYAHRSMNIEEYKRMFGEEYDPLWDLEKKPSKLEDFPYEWPYVTSEELPGKKEDRPYMTANSSSALDLDFIVNAEEDVVALMLHEQQRQPAAEDDNITFDDVEDRLPKTRSVPLSSSQLSLFQDDEPTQELQQRDSEILVKDGEEVQSIDDLDDATDDVADKTTSMMEETLARMTPETATSELLEFQSSKDIGIRSRSKIVIGESSDQLLGENETLPEDAEGKFIGKMEEESIGTSSEQLHFPDPSSRGLPMDSDALIIGGKGSLGGDPSYPEIWRDFSEDECVSEGESIPSPRSSPSNVTDFSEITEVELYVPSDAEDEPYVEYYDESAPAPTGPTSAKRPSQTGPEEPTEEYMGDSDDDEIDPRGVPGDDSATDTGVKRARRKSALRGRPVATPPSESSDDEA</sequence>
<dbReference type="EMBL" id="AP028916">
    <property type="protein sequence ID" value="BES97836.1"/>
    <property type="molecule type" value="Genomic_DNA"/>
</dbReference>
<dbReference type="SMART" id="SM00320">
    <property type="entry name" value="WD40"/>
    <property type="match status" value="3"/>
</dbReference>
<evidence type="ECO:0000313" key="7">
    <source>
        <dbReference type="Proteomes" id="UP001307889"/>
    </source>
</evidence>
<gene>
    <name evidence="6" type="ORF">NTJ_10650</name>
</gene>
<evidence type="ECO:0000256" key="1">
    <source>
        <dbReference type="ARBA" id="ARBA00004496"/>
    </source>
</evidence>
<evidence type="ECO:0000313" key="6">
    <source>
        <dbReference type="EMBL" id="BES97836.1"/>
    </source>
</evidence>
<feature type="region of interest" description="Disordered" evidence="5">
    <location>
        <begin position="115"/>
        <end position="150"/>
    </location>
</feature>
<dbReference type="PANTHER" id="PTHR12442:SF5">
    <property type="entry name" value="DYNEIN AXONEMAL INTERMEDIATE CHAIN 3"/>
    <property type="match status" value="1"/>
</dbReference>
<feature type="compositionally biased region" description="Basic residues" evidence="5">
    <location>
        <begin position="840"/>
        <end position="851"/>
    </location>
</feature>
<dbReference type="InterPro" id="IPR050687">
    <property type="entry name" value="Dynein_IC"/>
</dbReference>
<dbReference type="PANTHER" id="PTHR12442">
    <property type="entry name" value="DYNEIN INTERMEDIATE CHAIN"/>
    <property type="match status" value="1"/>
</dbReference>
<feature type="region of interest" description="Disordered" evidence="5">
    <location>
        <begin position="468"/>
        <end position="490"/>
    </location>
</feature>
<proteinExistence type="predicted"/>
<keyword evidence="7" id="KW-1185">Reference proteome</keyword>
<protein>
    <submittedName>
        <fullName evidence="6">WD domain, G-beta repeat</fullName>
    </submittedName>
</protein>
<evidence type="ECO:0000256" key="3">
    <source>
        <dbReference type="ARBA" id="ARBA00022574"/>
    </source>
</evidence>